<evidence type="ECO:0000256" key="11">
    <source>
        <dbReference type="PIRNR" id="PIRNR006268"/>
    </source>
</evidence>
<evidence type="ECO:0000256" key="10">
    <source>
        <dbReference type="ARBA" id="ARBA00048540"/>
    </source>
</evidence>
<evidence type="ECO:0000313" key="12">
    <source>
        <dbReference type="EMBL" id="GGZ47060.1"/>
    </source>
</evidence>
<evidence type="ECO:0000256" key="6">
    <source>
        <dbReference type="ARBA" id="ARBA00022723"/>
    </source>
</evidence>
<dbReference type="GeneID" id="94368221"/>
<evidence type="ECO:0000256" key="3">
    <source>
        <dbReference type="ARBA" id="ARBA00016337"/>
    </source>
</evidence>
<evidence type="ECO:0000256" key="1">
    <source>
        <dbReference type="ARBA" id="ARBA00001946"/>
    </source>
</evidence>
<evidence type="ECO:0000256" key="4">
    <source>
        <dbReference type="ARBA" id="ARBA00022630"/>
    </source>
</evidence>
<keyword evidence="4 11" id="KW-0285">Flavoprotein</keyword>
<comment type="cofactor">
    <cofactor evidence="1">
        <name>Mg(2+)</name>
        <dbReference type="ChEBI" id="CHEBI:18420"/>
    </cofactor>
</comment>
<dbReference type="Proteomes" id="UP000615593">
    <property type="component" value="Unassembled WGS sequence"/>
</dbReference>
<keyword evidence="13" id="KW-1185">Reference proteome</keyword>
<gene>
    <name evidence="12" type="ORF">GCM10008088_05700</name>
</gene>
<evidence type="ECO:0000256" key="9">
    <source>
        <dbReference type="ARBA" id="ARBA00031306"/>
    </source>
</evidence>
<dbReference type="InterPro" id="IPR003374">
    <property type="entry name" value="ApbE-like_sf"/>
</dbReference>
<dbReference type="SUPFAM" id="SSF143631">
    <property type="entry name" value="ApbE-like"/>
    <property type="match status" value="1"/>
</dbReference>
<organism evidence="12 13">
    <name type="scientific">Mesonia mobilis</name>
    <dbReference type="NCBI Taxonomy" id="369791"/>
    <lineage>
        <taxon>Bacteria</taxon>
        <taxon>Pseudomonadati</taxon>
        <taxon>Bacteroidota</taxon>
        <taxon>Flavobacteriia</taxon>
        <taxon>Flavobacteriales</taxon>
        <taxon>Flavobacteriaceae</taxon>
        <taxon>Mesonia</taxon>
    </lineage>
</organism>
<dbReference type="PANTHER" id="PTHR30040:SF2">
    <property type="entry name" value="FAD:PROTEIN FMN TRANSFERASE"/>
    <property type="match status" value="1"/>
</dbReference>
<dbReference type="RefSeq" id="WP_036243978.1">
    <property type="nucleotide sequence ID" value="NZ_BMWY01000001.1"/>
</dbReference>
<evidence type="ECO:0000256" key="8">
    <source>
        <dbReference type="ARBA" id="ARBA00022842"/>
    </source>
</evidence>
<keyword evidence="7 11" id="KW-0274">FAD</keyword>
<protein>
    <recommendedName>
        <fullName evidence="3 11">FAD:protein FMN transferase</fullName>
        <ecNumber evidence="2 11">2.7.1.180</ecNumber>
    </recommendedName>
    <alternativeName>
        <fullName evidence="9 11">Flavin transferase</fullName>
    </alternativeName>
</protein>
<evidence type="ECO:0000313" key="13">
    <source>
        <dbReference type="Proteomes" id="UP000615593"/>
    </source>
</evidence>
<keyword evidence="6 11" id="KW-0479">Metal-binding</keyword>
<dbReference type="Gene3D" id="3.10.520.10">
    <property type="entry name" value="ApbE-like domains"/>
    <property type="match status" value="1"/>
</dbReference>
<sequence length="338" mass="38090">MNNFKYLLVGLAIFNFISCQNKPSLQSEYVEGNALGTSYHINFYSDKSENWEQGFDSIFEAVNKSMSTYLPNSDISKINKGNKDVKVDQMFREVFNLSKEIYANTDGYFDPTVGNLVNAYGFGAEELNELTEKDLDSLVSLVGFKDFYLTEENQVKKPHKNSYLEFNAIAKGYTVDRLAVYLESQGVENYLVELGGELRAKGINLTKDKSWKVGLDDPYQEDGNREIIAILELKDRALATSGNYRKFRVDSVTGQKFVHTINPKTGKAERSNILSASVLAETCAEADAYATGFMAMGLEKSKKVLQNLDRVEAYLIYTENDSTKIFTTPKFNESLVED</sequence>
<dbReference type="PIRSF" id="PIRSF006268">
    <property type="entry name" value="ApbE"/>
    <property type="match status" value="1"/>
</dbReference>
<keyword evidence="8 11" id="KW-0460">Magnesium</keyword>
<dbReference type="InterPro" id="IPR024932">
    <property type="entry name" value="ApbE"/>
</dbReference>
<comment type="catalytic activity">
    <reaction evidence="10 11">
        <text>L-threonyl-[protein] + FAD = FMN-L-threonyl-[protein] + AMP + H(+)</text>
        <dbReference type="Rhea" id="RHEA:36847"/>
        <dbReference type="Rhea" id="RHEA-COMP:11060"/>
        <dbReference type="Rhea" id="RHEA-COMP:11061"/>
        <dbReference type="ChEBI" id="CHEBI:15378"/>
        <dbReference type="ChEBI" id="CHEBI:30013"/>
        <dbReference type="ChEBI" id="CHEBI:57692"/>
        <dbReference type="ChEBI" id="CHEBI:74257"/>
        <dbReference type="ChEBI" id="CHEBI:456215"/>
        <dbReference type="EC" id="2.7.1.180"/>
    </reaction>
</comment>
<proteinExistence type="inferred from homology"/>
<reference evidence="13" key="1">
    <citation type="journal article" date="2019" name="Int. J. Syst. Evol. Microbiol.">
        <title>The Global Catalogue of Microorganisms (GCM) 10K type strain sequencing project: providing services to taxonomists for standard genome sequencing and annotation.</title>
        <authorList>
            <consortium name="The Broad Institute Genomics Platform"/>
            <consortium name="The Broad Institute Genome Sequencing Center for Infectious Disease"/>
            <person name="Wu L."/>
            <person name="Ma J."/>
        </authorList>
    </citation>
    <scope>NUCLEOTIDE SEQUENCE [LARGE SCALE GENOMIC DNA]</scope>
    <source>
        <strain evidence="13">KCTC 12708</strain>
    </source>
</reference>
<keyword evidence="5 11" id="KW-0808">Transferase</keyword>
<comment type="similarity">
    <text evidence="11">Belongs to the ApbE family.</text>
</comment>
<dbReference type="EMBL" id="BMWY01000001">
    <property type="protein sequence ID" value="GGZ47060.1"/>
    <property type="molecule type" value="Genomic_DNA"/>
</dbReference>
<dbReference type="GO" id="GO:0016740">
    <property type="term" value="F:transferase activity"/>
    <property type="evidence" value="ECO:0007669"/>
    <property type="project" value="UniProtKB-KW"/>
</dbReference>
<evidence type="ECO:0000256" key="7">
    <source>
        <dbReference type="ARBA" id="ARBA00022827"/>
    </source>
</evidence>
<dbReference type="EC" id="2.7.1.180" evidence="2 11"/>
<comment type="caution">
    <text evidence="12">The sequence shown here is derived from an EMBL/GenBank/DDBJ whole genome shotgun (WGS) entry which is preliminary data.</text>
</comment>
<accession>A0ABQ3BMJ2</accession>
<dbReference type="PANTHER" id="PTHR30040">
    <property type="entry name" value="THIAMINE BIOSYNTHESIS LIPOPROTEIN APBE"/>
    <property type="match status" value="1"/>
</dbReference>
<dbReference type="Pfam" id="PF02424">
    <property type="entry name" value="ApbE"/>
    <property type="match status" value="1"/>
</dbReference>
<evidence type="ECO:0000256" key="5">
    <source>
        <dbReference type="ARBA" id="ARBA00022679"/>
    </source>
</evidence>
<name>A0ABQ3BMJ2_9FLAO</name>
<evidence type="ECO:0000256" key="2">
    <source>
        <dbReference type="ARBA" id="ARBA00011955"/>
    </source>
</evidence>